<accession>A0A315VSU2</accession>
<keyword evidence="3" id="KW-1185">Reference proteome</keyword>
<reference evidence="2 3" key="1">
    <citation type="journal article" date="2018" name="G3 (Bethesda)">
        <title>A High-Quality Reference Genome for the Invasive Mosquitofish Gambusia affinis Using a Chicago Library.</title>
        <authorList>
            <person name="Hoffberg S.L."/>
            <person name="Troendle N.J."/>
            <person name="Glenn T.C."/>
            <person name="Mahmud O."/>
            <person name="Louha S."/>
            <person name="Chalopin D."/>
            <person name="Bennetzen J.L."/>
            <person name="Mauricio R."/>
        </authorList>
    </citation>
    <scope>NUCLEOTIDE SEQUENCE [LARGE SCALE GENOMIC DNA]</scope>
    <source>
        <strain evidence="2">NE01/NJP1002.9</strain>
        <tissue evidence="2">Muscle</tissue>
    </source>
</reference>
<dbReference type="AlphaFoldDB" id="A0A315VSU2"/>
<feature type="region of interest" description="Disordered" evidence="1">
    <location>
        <begin position="253"/>
        <end position="290"/>
    </location>
</feature>
<evidence type="ECO:0000313" key="3">
    <source>
        <dbReference type="Proteomes" id="UP000250572"/>
    </source>
</evidence>
<gene>
    <name evidence="2" type="ORF">CCH79_00005356</name>
</gene>
<comment type="caution">
    <text evidence="2">The sequence shown here is derived from an EMBL/GenBank/DDBJ whole genome shotgun (WGS) entry which is preliminary data.</text>
</comment>
<name>A0A315VSU2_GAMAF</name>
<evidence type="ECO:0000313" key="2">
    <source>
        <dbReference type="EMBL" id="PWA25445.1"/>
    </source>
</evidence>
<dbReference type="Proteomes" id="UP000250572">
    <property type="component" value="Unassembled WGS sequence"/>
</dbReference>
<protein>
    <submittedName>
        <fullName evidence="2">Uncharacterized protein</fullName>
    </submittedName>
</protein>
<sequence length="588" mass="64025">MATNVNAEGVGIRPEKWLFLHQQIGNDSGSPAELTAGDFNETRLEESAKSRKLAPVTDGRSVCARNQGLGAHGRQPLYFLSCFSTATGVFSRYPVGSQAPCMMPQPSEQVATRQPNLDAITPLDSRQDASAQEGLFDANYGCWVLGFCASVRPMIVFLSAGQPSSLYDGTATEVVKEGEVGVDTATSGVRLTLRIRAQGGHVLLPVRRLKDLLASTRYGMSLVERSLLSGLRSELLAGVVAINLNQCPEMTAGRLGQKHGHSRAGRQRSMKRRRREYTCTGEEGKRERESRRERLTMLLKSRAVFSLGLRMCSTHVTTGPLLRGKSQGISRPAEKHSPSSVFWVSPPPGGMCPEHLTGEASRRHPTQMPEPPQLALLDVKEQRLYSESLPDDQAFHPVSKGKPRHPTVLAREAKECDPPVGAHPPAPLFEATTPVSCTPSKDSKKGHLNCRSACKHKLSELVPPPIGRGKIPSHGEQQVCPLLPDASHHGQLQSRSMSSTSQGDCIQNQSHVLSRNLSTSHTSSGSFPTREVTFHIPRASFCNQGSDRQGPLPWSPSIPHCPDPFGLSHRWWADGRGDPCLLFGLSPD</sequence>
<dbReference type="EMBL" id="NHOQ01001318">
    <property type="protein sequence ID" value="PWA25445.1"/>
    <property type="molecule type" value="Genomic_DNA"/>
</dbReference>
<feature type="compositionally biased region" description="Basic residues" evidence="1">
    <location>
        <begin position="256"/>
        <end position="275"/>
    </location>
</feature>
<evidence type="ECO:0000256" key="1">
    <source>
        <dbReference type="SAM" id="MobiDB-lite"/>
    </source>
</evidence>
<organism evidence="2 3">
    <name type="scientific">Gambusia affinis</name>
    <name type="common">Western mosquitofish</name>
    <name type="synonym">Heterandria affinis</name>
    <dbReference type="NCBI Taxonomy" id="33528"/>
    <lineage>
        <taxon>Eukaryota</taxon>
        <taxon>Metazoa</taxon>
        <taxon>Chordata</taxon>
        <taxon>Craniata</taxon>
        <taxon>Vertebrata</taxon>
        <taxon>Euteleostomi</taxon>
        <taxon>Actinopterygii</taxon>
        <taxon>Neopterygii</taxon>
        <taxon>Teleostei</taxon>
        <taxon>Neoteleostei</taxon>
        <taxon>Acanthomorphata</taxon>
        <taxon>Ovalentaria</taxon>
        <taxon>Atherinomorphae</taxon>
        <taxon>Cyprinodontiformes</taxon>
        <taxon>Poeciliidae</taxon>
        <taxon>Poeciliinae</taxon>
        <taxon>Gambusia</taxon>
    </lineage>
</organism>
<proteinExistence type="predicted"/>